<evidence type="ECO:0000256" key="1">
    <source>
        <dbReference type="ARBA" id="ARBA00022723"/>
    </source>
</evidence>
<dbReference type="FunFam" id="4.10.60.10:FF:000091">
    <property type="entry name" value="Zinc finger CCHC-type-containing 9"/>
    <property type="match status" value="1"/>
</dbReference>
<dbReference type="InterPro" id="IPR001878">
    <property type="entry name" value="Znf_CCHC"/>
</dbReference>
<dbReference type="Pfam" id="PF00098">
    <property type="entry name" value="zf-CCHC"/>
    <property type="match status" value="3"/>
</dbReference>
<feature type="region of interest" description="Disordered" evidence="6">
    <location>
        <begin position="196"/>
        <end position="276"/>
    </location>
</feature>
<dbReference type="InParanoid" id="A0A251UHC1"/>
<feature type="compositionally biased region" description="Basic residues" evidence="6">
    <location>
        <begin position="55"/>
        <end position="65"/>
    </location>
</feature>
<proteinExistence type="predicted"/>
<evidence type="ECO:0000313" key="8">
    <source>
        <dbReference type="EMBL" id="KAF5800496.1"/>
    </source>
</evidence>
<feature type="compositionally biased region" description="Basic residues" evidence="6">
    <location>
        <begin position="33"/>
        <end position="46"/>
    </location>
</feature>
<evidence type="ECO:0000259" key="7">
    <source>
        <dbReference type="PROSITE" id="PS50158"/>
    </source>
</evidence>
<dbReference type="FunCoup" id="A0A251UHC1">
    <property type="interactions" value="1115"/>
</dbReference>
<feature type="compositionally biased region" description="Polar residues" evidence="6">
    <location>
        <begin position="199"/>
        <end position="212"/>
    </location>
</feature>
<dbReference type="Gramene" id="mRNA:HanXRQr2_Chr07g0316611">
    <property type="protein sequence ID" value="mRNA:HanXRQr2_Chr07g0316611"/>
    <property type="gene ID" value="HanXRQr2_Chr07g0316611"/>
</dbReference>
<organism evidence="9 10">
    <name type="scientific">Helianthus annuus</name>
    <name type="common">Common sunflower</name>
    <dbReference type="NCBI Taxonomy" id="4232"/>
    <lineage>
        <taxon>Eukaryota</taxon>
        <taxon>Viridiplantae</taxon>
        <taxon>Streptophyta</taxon>
        <taxon>Embryophyta</taxon>
        <taxon>Tracheophyta</taxon>
        <taxon>Spermatophyta</taxon>
        <taxon>Magnoliopsida</taxon>
        <taxon>eudicotyledons</taxon>
        <taxon>Gunneridae</taxon>
        <taxon>Pentapetalae</taxon>
        <taxon>asterids</taxon>
        <taxon>campanulids</taxon>
        <taxon>Asterales</taxon>
        <taxon>Asteraceae</taxon>
        <taxon>Asteroideae</taxon>
        <taxon>Heliantheae alliance</taxon>
        <taxon>Heliantheae</taxon>
        <taxon>Helianthus</taxon>
    </lineage>
</organism>
<gene>
    <name evidence="9" type="ORF">HannXRQ_Chr07g0207001</name>
    <name evidence="8" type="ORF">HanXRQr2_Chr07g0316611</name>
</gene>
<evidence type="ECO:0000256" key="4">
    <source>
        <dbReference type="ARBA" id="ARBA00022833"/>
    </source>
</evidence>
<evidence type="ECO:0000256" key="3">
    <source>
        <dbReference type="ARBA" id="ARBA00022771"/>
    </source>
</evidence>
<keyword evidence="4" id="KW-0862">Zinc</keyword>
<dbReference type="OrthoDB" id="3863715at2759"/>
<keyword evidence="1" id="KW-0479">Metal-binding</keyword>
<dbReference type="GO" id="GO:0008270">
    <property type="term" value="F:zinc ion binding"/>
    <property type="evidence" value="ECO:0007669"/>
    <property type="project" value="UniProtKB-KW"/>
</dbReference>
<dbReference type="STRING" id="4232.A0A251UHC1"/>
<name>A0A251UHC1_HELAN</name>
<feature type="region of interest" description="Disordered" evidence="6">
    <location>
        <begin position="1"/>
        <end position="69"/>
    </location>
</feature>
<protein>
    <submittedName>
        <fullName evidence="9">Putative VASCULAR-RELATED NAC-DOMAIN 6</fullName>
    </submittedName>
    <submittedName>
        <fullName evidence="8">Transcription factor interactor and regulator CCHC(Zn) family</fullName>
    </submittedName>
</protein>
<reference evidence="9" key="2">
    <citation type="submission" date="2017-02" db="EMBL/GenBank/DDBJ databases">
        <title>Sunflower complete genome.</title>
        <authorList>
            <person name="Langlade N."/>
            <person name="Munos S."/>
        </authorList>
    </citation>
    <scope>NUCLEOTIDE SEQUENCE [LARGE SCALE GENOMIC DNA]</scope>
    <source>
        <tissue evidence="9">Leaves</tissue>
    </source>
</reference>
<evidence type="ECO:0000313" key="9">
    <source>
        <dbReference type="EMBL" id="OTG21701.1"/>
    </source>
</evidence>
<keyword evidence="3 5" id="KW-0863">Zinc-finger</keyword>
<dbReference type="SUPFAM" id="SSF57756">
    <property type="entry name" value="Retrovirus zinc finger-like domains"/>
    <property type="match status" value="2"/>
</dbReference>
<dbReference type="EMBL" id="CM007896">
    <property type="protein sequence ID" value="OTG21701.1"/>
    <property type="molecule type" value="Genomic_DNA"/>
</dbReference>
<dbReference type="PANTHER" id="PTHR47798:SF2">
    <property type="entry name" value="CCHC-TYPE DOMAIN-CONTAINING PROTEIN"/>
    <property type="match status" value="1"/>
</dbReference>
<dbReference type="PANTHER" id="PTHR47798">
    <property type="entry name" value="OS04G0555800 PROTEIN"/>
    <property type="match status" value="1"/>
</dbReference>
<dbReference type="PROSITE" id="PS50158">
    <property type="entry name" value="ZF_CCHC"/>
    <property type="match status" value="2"/>
</dbReference>
<evidence type="ECO:0000256" key="6">
    <source>
        <dbReference type="SAM" id="MobiDB-lite"/>
    </source>
</evidence>
<evidence type="ECO:0000313" key="10">
    <source>
        <dbReference type="Proteomes" id="UP000215914"/>
    </source>
</evidence>
<dbReference type="SMART" id="SM00343">
    <property type="entry name" value="ZnF_C2HC"/>
    <property type="match status" value="5"/>
</dbReference>
<dbReference type="Gene3D" id="4.10.60.10">
    <property type="entry name" value="Zinc finger, CCHC-type"/>
    <property type="match status" value="2"/>
</dbReference>
<accession>A0A251UHC1</accession>
<reference evidence="8" key="3">
    <citation type="submission" date="2020-06" db="EMBL/GenBank/DDBJ databases">
        <title>Helianthus annuus Genome sequencing and assembly Release 2.</title>
        <authorList>
            <person name="Gouzy J."/>
            <person name="Langlade N."/>
            <person name="Munos S."/>
        </authorList>
    </citation>
    <scope>NUCLEOTIDE SEQUENCE</scope>
    <source>
        <tissue evidence="8">Leaves</tissue>
    </source>
</reference>
<dbReference type="EMBL" id="MNCJ02000322">
    <property type="protein sequence ID" value="KAF5800496.1"/>
    <property type="molecule type" value="Genomic_DNA"/>
</dbReference>
<dbReference type="AlphaFoldDB" id="A0A251UHC1"/>
<feature type="domain" description="CCHC-type" evidence="7">
    <location>
        <begin position="154"/>
        <end position="169"/>
    </location>
</feature>
<dbReference type="Proteomes" id="UP000215914">
    <property type="component" value="Chromosome 7"/>
</dbReference>
<evidence type="ECO:0000256" key="2">
    <source>
        <dbReference type="ARBA" id="ARBA00022737"/>
    </source>
</evidence>
<dbReference type="GO" id="GO:0003676">
    <property type="term" value="F:nucleic acid binding"/>
    <property type="evidence" value="ECO:0007669"/>
    <property type="project" value="InterPro"/>
</dbReference>
<keyword evidence="2" id="KW-0677">Repeat</keyword>
<feature type="compositionally biased region" description="Basic residues" evidence="6">
    <location>
        <begin position="1"/>
        <end position="14"/>
    </location>
</feature>
<sequence length="276" mass="30790">MVCKRQKLARKKFKQEHPELFVKPEPTAPKDPNKKKKKNSKFKRKKSDPNDPSKPKRSSSKKHPLRIPGMRPGDTCFICKADNHIAKNCPEKAQWEKHKICLLCRQRGHSLKNCPDKNEENIDKKLCYNCGEFGHSLASCLQPLQDGGTKYATCFVCKQEGHISKDCPKNAHGIYPKGGCCKICSGVTHLAKDCPNKSARGSSMSNEGNNRPSRIESMARGQVTKFSSGDDLEDDFTMIDDGKEKNKSVVKADTASNEPNVKSKKKQGTKVVNFVG</sequence>
<feature type="domain" description="CCHC-type" evidence="7">
    <location>
        <begin position="127"/>
        <end position="140"/>
    </location>
</feature>
<reference evidence="8 10" key="1">
    <citation type="journal article" date="2017" name="Nature">
        <title>The sunflower genome provides insights into oil metabolism, flowering and Asterid evolution.</title>
        <authorList>
            <person name="Badouin H."/>
            <person name="Gouzy J."/>
            <person name="Grassa C.J."/>
            <person name="Murat F."/>
            <person name="Staton S.E."/>
            <person name="Cottret L."/>
            <person name="Lelandais-Briere C."/>
            <person name="Owens G.L."/>
            <person name="Carrere S."/>
            <person name="Mayjonade B."/>
            <person name="Legrand L."/>
            <person name="Gill N."/>
            <person name="Kane N.C."/>
            <person name="Bowers J.E."/>
            <person name="Hubner S."/>
            <person name="Bellec A."/>
            <person name="Berard A."/>
            <person name="Berges H."/>
            <person name="Blanchet N."/>
            <person name="Boniface M.C."/>
            <person name="Brunel D."/>
            <person name="Catrice O."/>
            <person name="Chaidir N."/>
            <person name="Claudel C."/>
            <person name="Donnadieu C."/>
            <person name="Faraut T."/>
            <person name="Fievet G."/>
            <person name="Helmstetter N."/>
            <person name="King M."/>
            <person name="Knapp S.J."/>
            <person name="Lai Z."/>
            <person name="Le Paslier M.C."/>
            <person name="Lippi Y."/>
            <person name="Lorenzon L."/>
            <person name="Mandel J.R."/>
            <person name="Marage G."/>
            <person name="Marchand G."/>
            <person name="Marquand E."/>
            <person name="Bret-Mestries E."/>
            <person name="Morien E."/>
            <person name="Nambeesan S."/>
            <person name="Nguyen T."/>
            <person name="Pegot-Espagnet P."/>
            <person name="Pouilly N."/>
            <person name="Raftis F."/>
            <person name="Sallet E."/>
            <person name="Schiex T."/>
            <person name="Thomas J."/>
            <person name="Vandecasteele C."/>
            <person name="Vares D."/>
            <person name="Vear F."/>
            <person name="Vautrin S."/>
            <person name="Crespi M."/>
            <person name="Mangin B."/>
            <person name="Burke J.M."/>
            <person name="Salse J."/>
            <person name="Munos S."/>
            <person name="Vincourt P."/>
            <person name="Rieseberg L.H."/>
            <person name="Langlade N.B."/>
        </authorList>
    </citation>
    <scope>NUCLEOTIDE SEQUENCE [LARGE SCALE GENOMIC DNA]</scope>
    <source>
        <strain evidence="10">cv. SF193</strain>
        <tissue evidence="8">Leaves</tissue>
    </source>
</reference>
<keyword evidence="10" id="KW-1185">Reference proteome</keyword>
<dbReference type="OMA" id="NKNDETM"/>
<evidence type="ECO:0000256" key="5">
    <source>
        <dbReference type="PROSITE-ProRule" id="PRU00047"/>
    </source>
</evidence>
<dbReference type="InterPro" id="IPR036875">
    <property type="entry name" value="Znf_CCHC_sf"/>
</dbReference>